<feature type="transmembrane region" description="Helical" evidence="1">
    <location>
        <begin position="370"/>
        <end position="389"/>
    </location>
</feature>
<feature type="transmembrane region" description="Helical" evidence="1">
    <location>
        <begin position="6"/>
        <end position="21"/>
    </location>
</feature>
<dbReference type="EMBL" id="KC999971">
    <property type="protein sequence ID" value="AID71075.1"/>
    <property type="molecule type" value="Genomic_DNA"/>
</dbReference>
<accession>A0A068FZN1</accession>
<feature type="transmembrane region" description="Helical" evidence="1">
    <location>
        <begin position="202"/>
        <end position="223"/>
    </location>
</feature>
<gene>
    <name evidence="2" type="primary">cnaB</name>
</gene>
<keyword evidence="1" id="KW-1133">Transmembrane helix</keyword>
<feature type="transmembrane region" description="Helical" evidence="1">
    <location>
        <begin position="133"/>
        <end position="157"/>
    </location>
</feature>
<evidence type="ECO:0000313" key="2">
    <source>
        <dbReference type="EMBL" id="AID71075.1"/>
    </source>
</evidence>
<organism evidence="2">
    <name type="scientific">Aeromonas hydrophila</name>
    <dbReference type="NCBI Taxonomy" id="644"/>
    <lineage>
        <taxon>Bacteria</taxon>
        <taxon>Pseudomonadati</taxon>
        <taxon>Pseudomonadota</taxon>
        <taxon>Gammaproteobacteria</taxon>
        <taxon>Aeromonadales</taxon>
        <taxon>Aeromonadaceae</taxon>
        <taxon>Aeromonas</taxon>
    </lineage>
</organism>
<keyword evidence="1" id="KW-0472">Membrane</keyword>
<proteinExistence type="predicted"/>
<feature type="transmembrane region" description="Helical" evidence="1">
    <location>
        <begin position="95"/>
        <end position="113"/>
    </location>
</feature>
<protein>
    <submittedName>
        <fullName evidence="2">Cna B domain-containing protein</fullName>
    </submittedName>
</protein>
<reference evidence="2" key="1">
    <citation type="journal article" date="2013" name="PLoS ONE">
        <title>Implication of lateral genetic transfer in the emergence of Aeromonas hydrophila isolates of epidemic outbreaks in channel catfish.</title>
        <authorList>
            <person name="Hossain M.J."/>
            <person name="Waldbieser G.C."/>
            <person name="Sun D."/>
            <person name="Capps N.K."/>
            <person name="Hemstreet W.B."/>
            <person name="Carlisle K."/>
            <person name="Griffin M.J."/>
            <person name="Khoo L."/>
            <person name="Goodwin A.E."/>
            <person name="Sonstegard T.S."/>
            <person name="Schroeder S."/>
            <person name="Hayden K."/>
            <person name="Newton J.C."/>
            <person name="Terhune J.S."/>
            <person name="Liles M.R."/>
        </authorList>
    </citation>
    <scope>NUCLEOTIDE SEQUENCE</scope>
    <source>
        <strain evidence="2">AL06-06</strain>
    </source>
</reference>
<keyword evidence="1" id="KW-0812">Transmembrane</keyword>
<feature type="transmembrane region" description="Helical" evidence="1">
    <location>
        <begin position="30"/>
        <end position="50"/>
    </location>
</feature>
<evidence type="ECO:0000256" key="1">
    <source>
        <dbReference type="SAM" id="Phobius"/>
    </source>
</evidence>
<sequence>MIAPLSIIHIAFLIYIYYLSSKRDSSYKTFVFLYLFYSFPAIFPTDIVIFNLNFNYVPTEGIILSYILTDVFISLLLTFERYFSKEIRHNLSFRYGEIQIYILSVFAYINFLYQNHNYIFVNKNEYISNLIYLTPNLFIITIPAESILVGAGFYPPFKNNKFNILCKIVAAIVVMLSFSMGYRHLLFLSLLLLLFKSKRISMLFPLFLFSFFGNFSDVIKYAISGYLYNGSYSFSENISYVFSNIENFIRFSGEQSSIVSNLSLGLDSLNEKAIIDALNILPMASLLNVEWGAETTSRLGDLVGVGLGQGTAYNFQLFVLETYGAGLVFLFFIFVIHRMYGLSIFSVYILEVLYSILRNGPAFYTGQLKMLFMLLLLTVFINFVISSVVSHKDRKRDEF</sequence>
<feature type="transmembrane region" description="Helical" evidence="1">
    <location>
        <begin position="62"/>
        <end position="83"/>
    </location>
</feature>
<feature type="transmembrane region" description="Helical" evidence="1">
    <location>
        <begin position="164"/>
        <end position="182"/>
    </location>
</feature>
<dbReference type="RefSeq" id="WP_144406147.1">
    <property type="nucleotide sequence ID" value="NZ_CP010947.1"/>
</dbReference>
<dbReference type="AlphaFoldDB" id="A0A068FZN1"/>
<feature type="transmembrane region" description="Helical" evidence="1">
    <location>
        <begin position="327"/>
        <end position="350"/>
    </location>
</feature>
<name>A0A068FZN1_AERHY</name>